<comment type="similarity">
    <text evidence="1">Belongs to the NAD(P)-dependent epimerase/dehydratase family.</text>
</comment>
<accession>A0ABW1FH78</accession>
<dbReference type="RefSeq" id="WP_345091564.1">
    <property type="nucleotide sequence ID" value="NZ_BAAAWG010000019.1"/>
</dbReference>
<gene>
    <name evidence="3" type="ORF">ACFP3M_13425</name>
</gene>
<dbReference type="Pfam" id="PF01370">
    <property type="entry name" value="Epimerase"/>
    <property type="match status" value="1"/>
</dbReference>
<reference evidence="4" key="1">
    <citation type="journal article" date="2019" name="Int. J. Syst. Evol. Microbiol.">
        <title>The Global Catalogue of Microorganisms (GCM) 10K type strain sequencing project: providing services to taxonomists for standard genome sequencing and annotation.</title>
        <authorList>
            <consortium name="The Broad Institute Genomics Platform"/>
            <consortium name="The Broad Institute Genome Sequencing Center for Infectious Disease"/>
            <person name="Wu L."/>
            <person name="Ma J."/>
        </authorList>
    </citation>
    <scope>NUCLEOTIDE SEQUENCE [LARGE SCALE GENOMIC DNA]</scope>
    <source>
        <strain evidence="4">CGMCC 1.15809</strain>
    </source>
</reference>
<dbReference type="SUPFAM" id="SSF51735">
    <property type="entry name" value="NAD(P)-binding Rossmann-fold domains"/>
    <property type="match status" value="1"/>
</dbReference>
<protein>
    <submittedName>
        <fullName evidence="3">NAD-dependent epimerase/dehydratase family protein</fullName>
    </submittedName>
</protein>
<sequence>MKGTAVVFGAKGFIGRRVTAALTADGWRCTGVDRYGRATGGAGEVAGPYYSGNDWSSVALSRFLRARGPAVIVNAVGAPWSTDAAVVRRDNVVWPCRLAEACELSGTVEAVLHLGSSHEYGDTARGAPVSESSVLAPVTEYGKSKAMGASYLVRAAYRMDRPLTLIRAFNVIGPGHGTQGIWAAAVRLYRTAVEAGSDQVVANVPLPETARDLIDVRDVAGLVSLAARRPGPAVASYNAASGTATSIRQLFDVFAERTGIPYRFARNFDGLRIGSTWQCADTTRAASRLGWMRQFTLTDSVAAALALDAGTPAALG</sequence>
<feature type="domain" description="NAD-dependent epimerase/dehydratase" evidence="2">
    <location>
        <begin position="6"/>
        <end position="238"/>
    </location>
</feature>
<dbReference type="PANTHER" id="PTHR43000">
    <property type="entry name" value="DTDP-D-GLUCOSE 4,6-DEHYDRATASE-RELATED"/>
    <property type="match status" value="1"/>
</dbReference>
<proteinExistence type="inferred from homology"/>
<keyword evidence="4" id="KW-1185">Reference proteome</keyword>
<dbReference type="EMBL" id="JBHSPW010000005">
    <property type="protein sequence ID" value="MFC5893822.1"/>
    <property type="molecule type" value="Genomic_DNA"/>
</dbReference>
<dbReference type="InterPro" id="IPR001509">
    <property type="entry name" value="Epimerase_deHydtase"/>
</dbReference>
<dbReference type="InterPro" id="IPR036291">
    <property type="entry name" value="NAD(P)-bd_dom_sf"/>
</dbReference>
<comment type="caution">
    <text evidence="3">The sequence shown here is derived from an EMBL/GenBank/DDBJ whole genome shotgun (WGS) entry which is preliminary data.</text>
</comment>
<dbReference type="Proteomes" id="UP001596241">
    <property type="component" value="Unassembled WGS sequence"/>
</dbReference>
<evidence type="ECO:0000313" key="3">
    <source>
        <dbReference type="EMBL" id="MFC5893822.1"/>
    </source>
</evidence>
<dbReference type="Gene3D" id="3.40.50.720">
    <property type="entry name" value="NAD(P)-binding Rossmann-like Domain"/>
    <property type="match status" value="1"/>
</dbReference>
<organism evidence="3 4">
    <name type="scientific">Streptomyces ramulosus</name>
    <dbReference type="NCBI Taxonomy" id="47762"/>
    <lineage>
        <taxon>Bacteria</taxon>
        <taxon>Bacillati</taxon>
        <taxon>Actinomycetota</taxon>
        <taxon>Actinomycetes</taxon>
        <taxon>Kitasatosporales</taxon>
        <taxon>Streptomycetaceae</taxon>
        <taxon>Streptomyces</taxon>
    </lineage>
</organism>
<name>A0ABW1FH78_9ACTN</name>
<evidence type="ECO:0000259" key="2">
    <source>
        <dbReference type="Pfam" id="PF01370"/>
    </source>
</evidence>
<evidence type="ECO:0000256" key="1">
    <source>
        <dbReference type="ARBA" id="ARBA00007637"/>
    </source>
</evidence>
<evidence type="ECO:0000313" key="4">
    <source>
        <dbReference type="Proteomes" id="UP001596241"/>
    </source>
</evidence>